<organism evidence="2 3">
    <name type="scientific">Rhodanobacter thiooxydans</name>
    <dbReference type="NCBI Taxonomy" id="416169"/>
    <lineage>
        <taxon>Bacteria</taxon>
        <taxon>Pseudomonadati</taxon>
        <taxon>Pseudomonadota</taxon>
        <taxon>Gammaproteobacteria</taxon>
        <taxon>Lysobacterales</taxon>
        <taxon>Rhodanobacteraceae</taxon>
        <taxon>Rhodanobacter</taxon>
    </lineage>
</organism>
<dbReference type="EMBL" id="LVJS01000030">
    <property type="protein sequence ID" value="KZC24313.1"/>
    <property type="molecule type" value="Genomic_DNA"/>
</dbReference>
<evidence type="ECO:0000259" key="1">
    <source>
        <dbReference type="Pfam" id="PF03551"/>
    </source>
</evidence>
<dbReference type="InterPro" id="IPR036388">
    <property type="entry name" value="WH-like_DNA-bd_sf"/>
</dbReference>
<dbReference type="SUPFAM" id="SSF46785">
    <property type="entry name" value="Winged helix' DNA-binding domain"/>
    <property type="match status" value="1"/>
</dbReference>
<dbReference type="InterPro" id="IPR005149">
    <property type="entry name" value="Tscrpt_reg_PadR_N"/>
</dbReference>
<gene>
    <name evidence="2" type="ORF">RHOFW104T7_09490</name>
</gene>
<feature type="domain" description="Transcription regulator PadR N-terminal" evidence="1">
    <location>
        <begin position="18"/>
        <end position="88"/>
    </location>
</feature>
<evidence type="ECO:0000313" key="3">
    <source>
        <dbReference type="Proteomes" id="UP000076131"/>
    </source>
</evidence>
<dbReference type="AlphaFoldDB" id="A0A154QJ66"/>
<dbReference type="PANTHER" id="PTHR33169">
    <property type="entry name" value="PADR-FAMILY TRANSCRIPTIONAL REGULATOR"/>
    <property type="match status" value="1"/>
</dbReference>
<dbReference type="PANTHER" id="PTHR33169:SF14">
    <property type="entry name" value="TRANSCRIPTIONAL REGULATOR RV3488"/>
    <property type="match status" value="1"/>
</dbReference>
<evidence type="ECO:0000313" key="2">
    <source>
        <dbReference type="EMBL" id="KZC24313.1"/>
    </source>
</evidence>
<dbReference type="eggNOG" id="COG1695">
    <property type="taxonomic scope" value="Bacteria"/>
</dbReference>
<keyword evidence="3" id="KW-1185">Reference proteome</keyword>
<comment type="caution">
    <text evidence="2">The sequence shown here is derived from an EMBL/GenBank/DDBJ whole genome shotgun (WGS) entry which is preliminary data.</text>
</comment>
<proteinExistence type="predicted"/>
<reference evidence="2 3" key="1">
    <citation type="journal article" date="2016" name="MBio">
        <title>Lateral Gene Transfer in a Heavy Metal-Contaminated-Groundwater Microbial Community.</title>
        <authorList>
            <person name="Hemme C.L."/>
            <person name="Green S.J."/>
            <person name="Rishishwar L."/>
            <person name="Prakash O."/>
            <person name="Pettenato A."/>
            <person name="Chakraborty R."/>
            <person name="Deutschbauer A.M."/>
            <person name="Van Nostrand J.D."/>
            <person name="Wu L."/>
            <person name="He Z."/>
            <person name="Jordan I.K."/>
            <person name="Hazen T.C."/>
            <person name="Arkin A.P."/>
            <person name="Kostka J.E."/>
            <person name="Zhou J."/>
        </authorList>
    </citation>
    <scope>NUCLEOTIDE SEQUENCE [LARGE SCALE GENOMIC DNA]</scope>
    <source>
        <strain evidence="2 3">FW104-T7</strain>
    </source>
</reference>
<accession>A0A154QJ66</accession>
<protein>
    <submittedName>
        <fullName evidence="2">PadR family transcriptional regulator</fullName>
    </submittedName>
</protein>
<dbReference type="InterPro" id="IPR036390">
    <property type="entry name" value="WH_DNA-bd_sf"/>
</dbReference>
<dbReference type="Gene3D" id="1.10.10.10">
    <property type="entry name" value="Winged helix-like DNA-binding domain superfamily/Winged helix DNA-binding domain"/>
    <property type="match status" value="1"/>
</dbReference>
<dbReference type="Pfam" id="PF03551">
    <property type="entry name" value="PadR"/>
    <property type="match status" value="1"/>
</dbReference>
<sequence length="111" mass="12678">MDAGKSGALRKGLLEFVVLAVVSSGRIYAADILQRLGDTEFATKEGTLYPLLSRMRRERLLEYEWQESEAGPPRKYYRLTPDGRRQLAAFRAYWKSLTRLIDELGTPPCKP</sequence>
<name>A0A154QJ66_9GAMM</name>
<dbReference type="InterPro" id="IPR052509">
    <property type="entry name" value="Metal_resp_DNA-bind_regulator"/>
</dbReference>
<dbReference type="RefSeq" id="WP_008436900.1">
    <property type="nucleotide sequence ID" value="NZ_LVJS01000030.1"/>
</dbReference>
<dbReference type="STRING" id="416169.RHOFW104T7_09490"/>
<dbReference type="Proteomes" id="UP000076131">
    <property type="component" value="Unassembled WGS sequence"/>
</dbReference>